<accession>A0A0K1Q2C4</accession>
<dbReference type="KEGG" id="llu:AKJ09_06546"/>
<dbReference type="PANTHER" id="PTHR44591:SF3">
    <property type="entry name" value="RESPONSE REGULATORY DOMAIN-CONTAINING PROTEIN"/>
    <property type="match status" value="1"/>
</dbReference>
<evidence type="ECO:0000256" key="1">
    <source>
        <dbReference type="ARBA" id="ARBA00022553"/>
    </source>
</evidence>
<dbReference type="PANTHER" id="PTHR44591">
    <property type="entry name" value="STRESS RESPONSE REGULATOR PROTEIN 1"/>
    <property type="match status" value="1"/>
</dbReference>
<dbReference type="EMBL" id="CP012333">
    <property type="protein sequence ID" value="AKU99882.1"/>
    <property type="molecule type" value="Genomic_DNA"/>
</dbReference>
<keyword evidence="5" id="KW-1185">Reference proteome</keyword>
<dbReference type="InterPro" id="IPR001789">
    <property type="entry name" value="Sig_transdc_resp-reg_receiver"/>
</dbReference>
<proteinExistence type="predicted"/>
<dbReference type="STRING" id="1391654.AKJ09_06546"/>
<dbReference type="InterPro" id="IPR011006">
    <property type="entry name" value="CheY-like_superfamily"/>
</dbReference>
<dbReference type="Gene3D" id="3.40.50.2300">
    <property type="match status" value="1"/>
</dbReference>
<evidence type="ECO:0000256" key="2">
    <source>
        <dbReference type="PROSITE-ProRule" id="PRU00169"/>
    </source>
</evidence>
<evidence type="ECO:0000313" key="4">
    <source>
        <dbReference type="EMBL" id="AKU99882.1"/>
    </source>
</evidence>
<sequence>MRSLRILLVDDSEFVQALVSAVIEERGHTAVVATGPLEIANLVAGAPPDVALVDVGFPGIDPDRLATILKADLAPVPYFVFSDRKEADLIALVEKLGARGFLPKKAGSSLVDSIEAACAGDG</sequence>
<feature type="modified residue" description="4-aspartylphosphate" evidence="2">
    <location>
        <position position="54"/>
    </location>
</feature>
<feature type="domain" description="Response regulatory" evidence="3">
    <location>
        <begin position="5"/>
        <end position="119"/>
    </location>
</feature>
<reference evidence="4 5" key="1">
    <citation type="submission" date="2015-08" db="EMBL/GenBank/DDBJ databases">
        <authorList>
            <person name="Babu N.S."/>
            <person name="Beckwith C.J."/>
            <person name="Beseler K.G."/>
            <person name="Brison A."/>
            <person name="Carone J.V."/>
            <person name="Caskin T.P."/>
            <person name="Diamond M."/>
            <person name="Durham M.E."/>
            <person name="Foxe J.M."/>
            <person name="Go M."/>
            <person name="Henderson B.A."/>
            <person name="Jones I.B."/>
            <person name="McGettigan J.A."/>
            <person name="Micheletti S.J."/>
            <person name="Nasrallah M.E."/>
            <person name="Ortiz D."/>
            <person name="Piller C.R."/>
            <person name="Privatt S.R."/>
            <person name="Schneider S.L."/>
            <person name="Sharp S."/>
            <person name="Smith T.C."/>
            <person name="Stanton J.D."/>
            <person name="Ullery H.E."/>
            <person name="Wilson R.J."/>
            <person name="Serrano M.G."/>
            <person name="Buck G."/>
            <person name="Lee V."/>
            <person name="Wang Y."/>
            <person name="Carvalho R."/>
            <person name="Voegtly L."/>
            <person name="Shi R."/>
            <person name="Duckworth R."/>
            <person name="Johnson A."/>
            <person name="Loviza R."/>
            <person name="Walstead R."/>
            <person name="Shah Z."/>
            <person name="Kiflezghi M."/>
            <person name="Wade K."/>
            <person name="Ball S.L."/>
            <person name="Bradley K.W."/>
            <person name="Asai D.J."/>
            <person name="Bowman C.A."/>
            <person name="Russell D.A."/>
            <person name="Pope W.H."/>
            <person name="Jacobs-Sera D."/>
            <person name="Hendrix R.W."/>
            <person name="Hatfull G.F."/>
        </authorList>
    </citation>
    <scope>NUCLEOTIDE SEQUENCE [LARGE SCALE GENOMIC DNA]</scope>
    <source>
        <strain evidence="4 5">DSM 27648</strain>
    </source>
</reference>
<dbReference type="InterPro" id="IPR050595">
    <property type="entry name" value="Bact_response_regulator"/>
</dbReference>
<dbReference type="OrthoDB" id="9801101at2"/>
<dbReference type="AlphaFoldDB" id="A0A0K1Q2C4"/>
<protein>
    <recommendedName>
        <fullName evidence="3">Response regulatory domain-containing protein</fullName>
    </recommendedName>
</protein>
<dbReference type="CDD" id="cd00156">
    <property type="entry name" value="REC"/>
    <property type="match status" value="1"/>
</dbReference>
<dbReference type="PROSITE" id="PS50110">
    <property type="entry name" value="RESPONSE_REGULATORY"/>
    <property type="match status" value="1"/>
</dbReference>
<keyword evidence="1 2" id="KW-0597">Phosphoprotein</keyword>
<dbReference type="Pfam" id="PF00072">
    <property type="entry name" value="Response_reg"/>
    <property type="match status" value="1"/>
</dbReference>
<dbReference type="SUPFAM" id="SSF52172">
    <property type="entry name" value="CheY-like"/>
    <property type="match status" value="1"/>
</dbReference>
<dbReference type="PATRIC" id="fig|1391654.3.peg.6640"/>
<organism evidence="4 5">
    <name type="scientific">Labilithrix luteola</name>
    <dbReference type="NCBI Taxonomy" id="1391654"/>
    <lineage>
        <taxon>Bacteria</taxon>
        <taxon>Pseudomonadati</taxon>
        <taxon>Myxococcota</taxon>
        <taxon>Polyangia</taxon>
        <taxon>Polyangiales</taxon>
        <taxon>Labilitrichaceae</taxon>
        <taxon>Labilithrix</taxon>
    </lineage>
</organism>
<evidence type="ECO:0000259" key="3">
    <source>
        <dbReference type="PROSITE" id="PS50110"/>
    </source>
</evidence>
<dbReference type="Proteomes" id="UP000064967">
    <property type="component" value="Chromosome"/>
</dbReference>
<evidence type="ECO:0000313" key="5">
    <source>
        <dbReference type="Proteomes" id="UP000064967"/>
    </source>
</evidence>
<dbReference type="RefSeq" id="WP_146651262.1">
    <property type="nucleotide sequence ID" value="NZ_CP012333.1"/>
</dbReference>
<gene>
    <name evidence="4" type="ORF">AKJ09_06546</name>
</gene>
<dbReference type="GO" id="GO:0000160">
    <property type="term" value="P:phosphorelay signal transduction system"/>
    <property type="evidence" value="ECO:0007669"/>
    <property type="project" value="InterPro"/>
</dbReference>
<dbReference type="SMART" id="SM00448">
    <property type="entry name" value="REC"/>
    <property type="match status" value="1"/>
</dbReference>
<name>A0A0K1Q2C4_9BACT</name>